<evidence type="ECO:0000313" key="3">
    <source>
        <dbReference type="EMBL" id="NYI03735.1"/>
    </source>
</evidence>
<keyword evidence="2" id="KW-0812">Transmembrane</keyword>
<keyword evidence="2" id="KW-0472">Membrane</keyword>
<comment type="caution">
    <text evidence="3">The sequence shown here is derived from an EMBL/GenBank/DDBJ whole genome shotgun (WGS) entry which is preliminary data.</text>
</comment>
<feature type="transmembrane region" description="Helical" evidence="2">
    <location>
        <begin position="28"/>
        <end position="47"/>
    </location>
</feature>
<evidence type="ECO:0000313" key="4">
    <source>
        <dbReference type="Proteomes" id="UP000567795"/>
    </source>
</evidence>
<feature type="transmembrane region" description="Helical" evidence="2">
    <location>
        <begin position="97"/>
        <end position="115"/>
    </location>
</feature>
<feature type="transmembrane region" description="Helical" evidence="2">
    <location>
        <begin position="67"/>
        <end position="90"/>
    </location>
</feature>
<evidence type="ECO:0000256" key="2">
    <source>
        <dbReference type="SAM" id="Phobius"/>
    </source>
</evidence>
<evidence type="ECO:0000256" key="1">
    <source>
        <dbReference type="SAM" id="MobiDB-lite"/>
    </source>
</evidence>
<proteinExistence type="predicted"/>
<sequence length="224" mass="23768">MESRSLPWSRVRSGWERFAAGYRRRSSLVLRASVGLVYLWFGVLKFVPGASPAEDVATRTMERLTMGLVSADVSRPLLALMEVLIGVGLLSGVLPRLTLVVFFTHMSGVFSALLLLPAETWTTVLVAPSMEGQYIIKNVVLVAAGLTVATASHEGNGRRPPRSRGGRGGAGRGDVEGPAAPGRDHGGQPLTAPEVRPETTARRKTRTSRAMGSIAAVAAAKTVP</sequence>
<feature type="region of interest" description="Disordered" evidence="1">
    <location>
        <begin position="152"/>
        <end position="224"/>
    </location>
</feature>
<reference evidence="3 4" key="1">
    <citation type="submission" date="2020-07" db="EMBL/GenBank/DDBJ databases">
        <title>Sequencing the genomes of 1000 actinobacteria strains.</title>
        <authorList>
            <person name="Klenk H.-P."/>
        </authorList>
    </citation>
    <scope>NUCLEOTIDE SEQUENCE [LARGE SCALE GENOMIC DNA]</scope>
    <source>
        <strain evidence="3 4">DSM 42178</strain>
    </source>
</reference>
<gene>
    <name evidence="3" type="ORF">FHU37_000678</name>
</gene>
<dbReference type="RefSeq" id="WP_179812739.1">
    <property type="nucleotide sequence ID" value="NZ_JACBZD010000001.1"/>
</dbReference>
<keyword evidence="4" id="KW-1185">Reference proteome</keyword>
<organism evidence="3 4">
    <name type="scientific">Allostreptomyces psammosilenae</name>
    <dbReference type="NCBI Taxonomy" id="1892865"/>
    <lineage>
        <taxon>Bacteria</taxon>
        <taxon>Bacillati</taxon>
        <taxon>Actinomycetota</taxon>
        <taxon>Actinomycetes</taxon>
        <taxon>Kitasatosporales</taxon>
        <taxon>Streptomycetaceae</taxon>
        <taxon>Allostreptomyces</taxon>
    </lineage>
</organism>
<dbReference type="Proteomes" id="UP000567795">
    <property type="component" value="Unassembled WGS sequence"/>
</dbReference>
<dbReference type="AlphaFoldDB" id="A0A852ZPR8"/>
<name>A0A852ZPR8_9ACTN</name>
<accession>A0A852ZPR8</accession>
<keyword evidence="2" id="KW-1133">Transmembrane helix</keyword>
<dbReference type="EMBL" id="JACBZD010000001">
    <property type="protein sequence ID" value="NYI03735.1"/>
    <property type="molecule type" value="Genomic_DNA"/>
</dbReference>
<protein>
    <submittedName>
        <fullName evidence="3">Putative membrane protein YkgB</fullName>
    </submittedName>
</protein>